<evidence type="ECO:0000313" key="9">
    <source>
        <dbReference type="Proteomes" id="UP000476212"/>
    </source>
</evidence>
<keyword evidence="2" id="KW-0813">Transport</keyword>
<evidence type="ECO:0000256" key="6">
    <source>
        <dbReference type="ARBA" id="ARBA00023136"/>
    </source>
</evidence>
<evidence type="ECO:0000256" key="7">
    <source>
        <dbReference type="SAM" id="Phobius"/>
    </source>
</evidence>
<dbReference type="Proteomes" id="UP000476212">
    <property type="component" value="Unassembled WGS sequence"/>
</dbReference>
<dbReference type="InterPro" id="IPR036259">
    <property type="entry name" value="MFS_trans_sf"/>
</dbReference>
<comment type="subcellular location">
    <subcellularLocation>
        <location evidence="1">Cell membrane</location>
        <topology evidence="1">Multi-pass membrane protein</topology>
    </subcellularLocation>
</comment>
<keyword evidence="4 7" id="KW-0812">Transmembrane</keyword>
<sequence>MIREEHHNILSIVASRMISRIGDIMFDFANNTFLAGLNPTSLSVVAIYQSLESMIGVLFNLFGGVIADSFKRKKIIITTNILC</sequence>
<dbReference type="GO" id="GO:0005886">
    <property type="term" value="C:plasma membrane"/>
    <property type="evidence" value="ECO:0007669"/>
    <property type="project" value="UniProtKB-SubCell"/>
</dbReference>
<protein>
    <submittedName>
        <fullName evidence="8">Macrolide ABC transporter permease</fullName>
    </submittedName>
</protein>
<proteinExistence type="predicted"/>
<keyword evidence="3" id="KW-1003">Cell membrane</keyword>
<evidence type="ECO:0000256" key="4">
    <source>
        <dbReference type="ARBA" id="ARBA00022692"/>
    </source>
</evidence>
<evidence type="ECO:0000256" key="3">
    <source>
        <dbReference type="ARBA" id="ARBA00022475"/>
    </source>
</evidence>
<dbReference type="EMBL" id="WNIB01000556">
    <property type="protein sequence ID" value="MTV91454.1"/>
    <property type="molecule type" value="Genomic_DNA"/>
</dbReference>
<dbReference type="SUPFAM" id="SSF103473">
    <property type="entry name" value="MFS general substrate transporter"/>
    <property type="match status" value="1"/>
</dbReference>
<keyword evidence="5 7" id="KW-1133">Transmembrane helix</keyword>
<evidence type="ECO:0000256" key="1">
    <source>
        <dbReference type="ARBA" id="ARBA00004651"/>
    </source>
</evidence>
<dbReference type="PANTHER" id="PTHR23513">
    <property type="entry name" value="INTEGRAL MEMBRANE EFFLUX PROTEIN-RELATED"/>
    <property type="match status" value="1"/>
</dbReference>
<dbReference type="AlphaFoldDB" id="A0A6G2DNX2"/>
<reference evidence="8 9" key="1">
    <citation type="submission" date="2019-11" db="EMBL/GenBank/DDBJ databases">
        <title>Growth characteristics of pneumococcus vary with the chemical composition of the capsule and with environmental conditions.</title>
        <authorList>
            <person name="Tothpal A."/>
            <person name="Desobry K."/>
            <person name="Joshi S."/>
            <person name="Wyllie A.L."/>
            <person name="Weinberger D.M."/>
        </authorList>
    </citation>
    <scope>NUCLEOTIDE SEQUENCE [LARGE SCALE GENOMIC DNA]</scope>
    <source>
        <strain evidence="9">pnumococcus15C</strain>
    </source>
</reference>
<gene>
    <name evidence="8" type="ORF">GM544_13670</name>
</gene>
<feature type="transmembrane region" description="Helical" evidence="7">
    <location>
        <begin position="46"/>
        <end position="67"/>
    </location>
</feature>
<evidence type="ECO:0000313" key="8">
    <source>
        <dbReference type="EMBL" id="MTV91454.1"/>
    </source>
</evidence>
<accession>A0A6G2DNX2</accession>
<feature type="non-terminal residue" evidence="8">
    <location>
        <position position="83"/>
    </location>
</feature>
<keyword evidence="6 7" id="KW-0472">Membrane</keyword>
<dbReference type="GO" id="GO:0005381">
    <property type="term" value="F:iron ion transmembrane transporter activity"/>
    <property type="evidence" value="ECO:0007669"/>
    <property type="project" value="InterPro"/>
</dbReference>
<dbReference type="InterPro" id="IPR009716">
    <property type="entry name" value="Ferroportin-1"/>
</dbReference>
<name>A0A6G2DNX2_STREE</name>
<evidence type="ECO:0000256" key="2">
    <source>
        <dbReference type="ARBA" id="ARBA00022448"/>
    </source>
</evidence>
<dbReference type="PANTHER" id="PTHR23513:SF11">
    <property type="entry name" value="STAPHYLOFERRIN A TRANSPORTER"/>
    <property type="match status" value="1"/>
</dbReference>
<dbReference type="Pfam" id="PF06963">
    <property type="entry name" value="FPN1"/>
    <property type="match status" value="1"/>
</dbReference>
<dbReference type="Gene3D" id="1.20.1250.20">
    <property type="entry name" value="MFS general substrate transporter like domains"/>
    <property type="match status" value="1"/>
</dbReference>
<comment type="caution">
    <text evidence="8">The sequence shown here is derived from an EMBL/GenBank/DDBJ whole genome shotgun (WGS) entry which is preliminary data.</text>
</comment>
<evidence type="ECO:0000256" key="5">
    <source>
        <dbReference type="ARBA" id="ARBA00022989"/>
    </source>
</evidence>
<organism evidence="8 9">
    <name type="scientific">Streptococcus pneumoniae</name>
    <dbReference type="NCBI Taxonomy" id="1313"/>
    <lineage>
        <taxon>Bacteria</taxon>
        <taxon>Bacillati</taxon>
        <taxon>Bacillota</taxon>
        <taxon>Bacilli</taxon>
        <taxon>Lactobacillales</taxon>
        <taxon>Streptococcaceae</taxon>
        <taxon>Streptococcus</taxon>
    </lineage>
</organism>